<protein>
    <recommendedName>
        <fullName evidence="4 7">dTDP-4-dehydrorhamnose 3,5-epimerase</fullName>
        <ecNumber evidence="3 7">5.1.3.13</ecNumber>
    </recommendedName>
    <alternativeName>
        <fullName evidence="7">Thymidine diphospho-4-keto-rhamnose 3,5-epimerase</fullName>
    </alternativeName>
</protein>
<name>A0AAP2D8F4_9BACT</name>
<evidence type="ECO:0000256" key="1">
    <source>
        <dbReference type="ARBA" id="ARBA00001298"/>
    </source>
</evidence>
<dbReference type="GO" id="GO:0000271">
    <property type="term" value="P:polysaccharide biosynthetic process"/>
    <property type="evidence" value="ECO:0007669"/>
    <property type="project" value="TreeGrafter"/>
</dbReference>
<dbReference type="InterPro" id="IPR011051">
    <property type="entry name" value="RmlC_Cupin_sf"/>
</dbReference>
<dbReference type="InterPro" id="IPR000888">
    <property type="entry name" value="RmlC-like"/>
</dbReference>
<dbReference type="EMBL" id="JAHESC010000011">
    <property type="protein sequence ID" value="MBT1686867.1"/>
    <property type="molecule type" value="Genomic_DNA"/>
</dbReference>
<dbReference type="CDD" id="cd00438">
    <property type="entry name" value="cupin_RmlC"/>
    <property type="match status" value="1"/>
</dbReference>
<sequence length="184" mass="21261">MEVKQTGIEGLLEIFPSVLEDSRGWFYEFYREDLFAQHGITDKFVQENKSFSRKGVVRGLHMQLAPHAQTKLVSVFQGTILDVAADLRAGSPTFGKVYYCLLEARRNNMLLVPEGFAHGFSALEDSVFFYKCTHHYHRDAEVGVRWNDPQLNINWQINDPILSEKDQHLPTLEELLRKSVISRY</sequence>
<dbReference type="GO" id="GO:0005829">
    <property type="term" value="C:cytosol"/>
    <property type="evidence" value="ECO:0007669"/>
    <property type="project" value="TreeGrafter"/>
</dbReference>
<evidence type="ECO:0000256" key="7">
    <source>
        <dbReference type="RuleBase" id="RU364069"/>
    </source>
</evidence>
<keyword evidence="7 8" id="KW-0413">Isomerase</keyword>
<dbReference type="SUPFAM" id="SSF51182">
    <property type="entry name" value="RmlC-like cupins"/>
    <property type="match status" value="1"/>
</dbReference>
<evidence type="ECO:0000313" key="8">
    <source>
        <dbReference type="EMBL" id="MBT1686867.1"/>
    </source>
</evidence>
<comment type="pathway">
    <text evidence="7">Carbohydrate biosynthesis; dTDP-L-rhamnose biosynthesis.</text>
</comment>
<keyword evidence="9" id="KW-1185">Reference proteome</keyword>
<dbReference type="PANTHER" id="PTHR21047">
    <property type="entry name" value="DTDP-6-DEOXY-D-GLUCOSE-3,5 EPIMERASE"/>
    <property type="match status" value="1"/>
</dbReference>
<comment type="catalytic activity">
    <reaction evidence="1 7">
        <text>dTDP-4-dehydro-6-deoxy-alpha-D-glucose = dTDP-4-dehydro-beta-L-rhamnose</text>
        <dbReference type="Rhea" id="RHEA:16969"/>
        <dbReference type="ChEBI" id="CHEBI:57649"/>
        <dbReference type="ChEBI" id="CHEBI:62830"/>
        <dbReference type="EC" id="5.1.3.13"/>
    </reaction>
</comment>
<dbReference type="GO" id="GO:0008830">
    <property type="term" value="F:dTDP-4-dehydrorhamnose 3,5-epimerase activity"/>
    <property type="evidence" value="ECO:0007669"/>
    <property type="project" value="UniProtKB-UniRule"/>
</dbReference>
<gene>
    <name evidence="8" type="primary">rfbC</name>
    <name evidence="8" type="ORF">KK078_09880</name>
</gene>
<feature type="active site" description="Proton acceptor" evidence="5">
    <location>
        <position position="61"/>
    </location>
</feature>
<evidence type="ECO:0000256" key="6">
    <source>
        <dbReference type="PIRSR" id="PIRSR600888-3"/>
    </source>
</evidence>
<dbReference type="Gene3D" id="2.60.120.10">
    <property type="entry name" value="Jelly Rolls"/>
    <property type="match status" value="1"/>
</dbReference>
<feature type="site" description="Participates in a stacking interaction with the thymidine ring of dTDP-4-oxo-6-deoxyglucose" evidence="6">
    <location>
        <position position="136"/>
    </location>
</feature>
<accession>A0AAP2D8F4</accession>
<dbReference type="EC" id="5.1.3.13" evidence="3 7"/>
<dbReference type="RefSeq" id="WP_254090102.1">
    <property type="nucleotide sequence ID" value="NZ_JAHESC010000011.1"/>
</dbReference>
<dbReference type="Pfam" id="PF00908">
    <property type="entry name" value="dTDP_sugar_isom"/>
    <property type="match status" value="1"/>
</dbReference>
<comment type="caution">
    <text evidence="8">The sequence shown here is derived from an EMBL/GenBank/DDBJ whole genome shotgun (WGS) entry which is preliminary data.</text>
</comment>
<dbReference type="GO" id="GO:0019305">
    <property type="term" value="P:dTDP-rhamnose biosynthetic process"/>
    <property type="evidence" value="ECO:0007669"/>
    <property type="project" value="UniProtKB-UniRule"/>
</dbReference>
<proteinExistence type="inferred from homology"/>
<comment type="similarity">
    <text evidence="7">Belongs to the dTDP-4-dehydrorhamnose 3,5-epimerase family.</text>
</comment>
<dbReference type="InterPro" id="IPR014710">
    <property type="entry name" value="RmlC-like_jellyroll"/>
</dbReference>
<dbReference type="PANTHER" id="PTHR21047:SF2">
    <property type="entry name" value="THYMIDINE DIPHOSPHO-4-KETO-RHAMNOSE 3,5-EPIMERASE"/>
    <property type="match status" value="1"/>
</dbReference>
<evidence type="ECO:0000313" key="9">
    <source>
        <dbReference type="Proteomes" id="UP001319180"/>
    </source>
</evidence>
<comment type="subunit">
    <text evidence="7">Homodimer.</text>
</comment>
<reference evidence="8 9" key="1">
    <citation type="submission" date="2021-05" db="EMBL/GenBank/DDBJ databases">
        <title>A Polyphasic approach of four new species of the genus Ohtaekwangia: Ohtaekwangia histidinii sp. nov., Ohtaekwangia cretensis sp. nov., Ohtaekwangia indiensis sp. nov., Ohtaekwangia reichenbachii sp. nov. from diverse environment.</title>
        <authorList>
            <person name="Octaviana S."/>
        </authorList>
    </citation>
    <scope>NUCLEOTIDE SEQUENCE [LARGE SCALE GENOMIC DNA]</scope>
    <source>
        <strain evidence="8 9">PWU37</strain>
    </source>
</reference>
<evidence type="ECO:0000256" key="4">
    <source>
        <dbReference type="ARBA" id="ARBA00019595"/>
    </source>
</evidence>
<feature type="active site" description="Proton donor" evidence="5">
    <location>
        <position position="130"/>
    </location>
</feature>
<dbReference type="Proteomes" id="UP001319180">
    <property type="component" value="Unassembled WGS sequence"/>
</dbReference>
<dbReference type="NCBIfam" id="TIGR01221">
    <property type="entry name" value="rmlC"/>
    <property type="match status" value="1"/>
</dbReference>
<evidence type="ECO:0000256" key="2">
    <source>
        <dbReference type="ARBA" id="ARBA00001997"/>
    </source>
</evidence>
<evidence type="ECO:0000256" key="5">
    <source>
        <dbReference type="PIRSR" id="PIRSR600888-1"/>
    </source>
</evidence>
<organism evidence="8 9">
    <name type="scientific">Dawidia soli</name>
    <dbReference type="NCBI Taxonomy" id="2782352"/>
    <lineage>
        <taxon>Bacteria</taxon>
        <taxon>Pseudomonadati</taxon>
        <taxon>Bacteroidota</taxon>
        <taxon>Cytophagia</taxon>
        <taxon>Cytophagales</taxon>
        <taxon>Chryseotaleaceae</taxon>
        <taxon>Dawidia</taxon>
    </lineage>
</organism>
<comment type="function">
    <text evidence="2 7">Catalyzes the epimerization of the C3' and C5'positions of dTDP-6-deoxy-D-xylo-4-hexulose, forming dTDP-6-deoxy-L-lyxo-4-hexulose.</text>
</comment>
<dbReference type="AlphaFoldDB" id="A0AAP2D8F4"/>
<evidence type="ECO:0000256" key="3">
    <source>
        <dbReference type="ARBA" id="ARBA00012098"/>
    </source>
</evidence>